<accession>A0A8D5FVU7</accession>
<dbReference type="KEGG" id="dbk:DGMP_29840"/>
<sequence>MNRLKYLIIGIFALSLTGCGQTVIETLKVTDGPGYNEPGTGKSIVILPFADYSQGNLESAHRRNMTITETLTDQLVKNGFGLPVQEDVFEYLVNQDIIDLSAYEKVKNSSLVAELSNEWSDAMKQQLKIYIQAEDEKHSSKALSSAGTHGLTTKKLAKIGRHFKADYIMRGRILEYKTRQEATWAPWKKGILPFINGGASRIMFGFASSDAYDEENEQLMGALLGGRFGYSSVSWPWEKGESVFGRTGQDANTVLWAGAGYGLGKVSHRSGQIDQATVQMRIWVQEATTGNVVWTNRVRVQVSPETFMADHQYDTLFNKAIEKGVTTLVNHFVTYGL</sequence>
<evidence type="ECO:0000313" key="2">
    <source>
        <dbReference type="Proteomes" id="UP000826725"/>
    </source>
</evidence>
<dbReference type="AlphaFoldDB" id="A0A8D5FVU7"/>
<dbReference type="RefSeq" id="WP_228854663.1">
    <property type="nucleotide sequence ID" value="NZ_AP024086.1"/>
</dbReference>
<dbReference type="Proteomes" id="UP000826725">
    <property type="component" value="Chromosome"/>
</dbReference>
<protein>
    <recommendedName>
        <fullName evidence="3">Lipoprotein</fullName>
    </recommendedName>
</protein>
<organism evidence="1 2">
    <name type="scientific">Desulfomarina profundi</name>
    <dbReference type="NCBI Taxonomy" id="2772557"/>
    <lineage>
        <taxon>Bacteria</taxon>
        <taxon>Pseudomonadati</taxon>
        <taxon>Thermodesulfobacteriota</taxon>
        <taxon>Desulfobulbia</taxon>
        <taxon>Desulfobulbales</taxon>
        <taxon>Desulfobulbaceae</taxon>
        <taxon>Desulfomarina</taxon>
    </lineage>
</organism>
<gene>
    <name evidence="1" type="ORF">DGMP_29840</name>
</gene>
<name>A0A8D5FVU7_9BACT</name>
<keyword evidence="2" id="KW-1185">Reference proteome</keyword>
<proteinExistence type="predicted"/>
<dbReference type="PROSITE" id="PS51257">
    <property type="entry name" value="PROKAR_LIPOPROTEIN"/>
    <property type="match status" value="1"/>
</dbReference>
<evidence type="ECO:0008006" key="3">
    <source>
        <dbReference type="Google" id="ProtNLM"/>
    </source>
</evidence>
<evidence type="ECO:0000313" key="1">
    <source>
        <dbReference type="EMBL" id="BCL62291.1"/>
    </source>
</evidence>
<dbReference type="EMBL" id="AP024086">
    <property type="protein sequence ID" value="BCL62291.1"/>
    <property type="molecule type" value="Genomic_DNA"/>
</dbReference>
<reference evidence="1" key="1">
    <citation type="submission" date="2020-09" db="EMBL/GenBank/DDBJ databases">
        <title>Desulfogranum mesoprofundum gen. nov., sp. nov., a novel mesophilic, sulfate-reducing chemolithoautotroph isolated from a deep-sea hydrothermal vent chimney in the Suiyo Seamount.</title>
        <authorList>
            <person name="Hashimoto Y."/>
            <person name="Nakagawa S."/>
        </authorList>
    </citation>
    <scope>NUCLEOTIDE SEQUENCE</scope>
    <source>
        <strain evidence="1">KT2</strain>
    </source>
</reference>